<feature type="zinc finger region" description="C3H1-type" evidence="5">
    <location>
        <begin position="301"/>
        <end position="329"/>
    </location>
</feature>
<dbReference type="PANTHER" id="PTHR12506:SF41">
    <property type="entry name" value="ZINC FINGER CCCH DOMAIN-CONTAINING PROTEIN 58"/>
    <property type="match status" value="1"/>
</dbReference>
<dbReference type="AlphaFoldDB" id="A0A7C9EGP6"/>
<keyword evidence="1 5" id="KW-0479">Metal-binding</keyword>
<dbReference type="InterPro" id="IPR036855">
    <property type="entry name" value="Znf_CCCH_sf"/>
</dbReference>
<dbReference type="InterPro" id="IPR000571">
    <property type="entry name" value="Znf_CCCH"/>
</dbReference>
<feature type="zinc finger region" description="C3H1-type" evidence="5">
    <location>
        <begin position="133"/>
        <end position="161"/>
    </location>
</feature>
<organism evidence="8">
    <name type="scientific">Opuntia streptacantha</name>
    <name type="common">Prickly pear cactus</name>
    <name type="synonym">Opuntia cardona</name>
    <dbReference type="NCBI Taxonomy" id="393608"/>
    <lineage>
        <taxon>Eukaryota</taxon>
        <taxon>Viridiplantae</taxon>
        <taxon>Streptophyta</taxon>
        <taxon>Embryophyta</taxon>
        <taxon>Tracheophyta</taxon>
        <taxon>Spermatophyta</taxon>
        <taxon>Magnoliopsida</taxon>
        <taxon>eudicotyledons</taxon>
        <taxon>Gunneridae</taxon>
        <taxon>Pentapetalae</taxon>
        <taxon>Caryophyllales</taxon>
        <taxon>Cactineae</taxon>
        <taxon>Cactaceae</taxon>
        <taxon>Opuntioideae</taxon>
        <taxon>Opuntia</taxon>
    </lineage>
</organism>
<evidence type="ECO:0000256" key="6">
    <source>
        <dbReference type="SAM" id="MobiDB-lite"/>
    </source>
</evidence>
<feature type="zinc finger region" description="C3H1-type" evidence="5">
    <location>
        <begin position="347"/>
        <end position="375"/>
    </location>
</feature>
<feature type="domain" description="C3H1-type" evidence="7">
    <location>
        <begin position="87"/>
        <end position="115"/>
    </location>
</feature>
<keyword evidence="4" id="KW-0238">DNA-binding</keyword>
<dbReference type="EMBL" id="GISG01213624">
    <property type="protein sequence ID" value="MBA4661809.1"/>
    <property type="molecule type" value="Transcribed_RNA"/>
</dbReference>
<proteinExistence type="predicted"/>
<dbReference type="Gene3D" id="2.30.30.1190">
    <property type="match status" value="1"/>
</dbReference>
<feature type="compositionally biased region" description="Low complexity" evidence="6">
    <location>
        <begin position="406"/>
        <end position="472"/>
    </location>
</feature>
<evidence type="ECO:0000313" key="8">
    <source>
        <dbReference type="EMBL" id="MBA4661808.1"/>
    </source>
</evidence>
<dbReference type="GO" id="GO:0003677">
    <property type="term" value="F:DNA binding"/>
    <property type="evidence" value="ECO:0007669"/>
    <property type="project" value="UniProtKB-KW"/>
</dbReference>
<reference evidence="8" key="1">
    <citation type="journal article" date="2013" name="J. Plant Res.">
        <title>Effect of fungi and light on seed germination of three Opuntia species from semiarid lands of central Mexico.</title>
        <authorList>
            <person name="Delgado-Sanchez P."/>
            <person name="Jimenez-Bremont J.F."/>
            <person name="Guerrero-Gonzalez Mde L."/>
            <person name="Flores J."/>
        </authorList>
    </citation>
    <scope>NUCLEOTIDE SEQUENCE</scope>
    <source>
        <tissue evidence="8">Cladode</tissue>
    </source>
</reference>
<feature type="compositionally biased region" description="Basic and acidic residues" evidence="6">
    <location>
        <begin position="1"/>
        <end position="14"/>
    </location>
</feature>
<dbReference type="Pfam" id="PF00642">
    <property type="entry name" value="zf-CCCH"/>
    <property type="match status" value="5"/>
</dbReference>
<reference evidence="8" key="2">
    <citation type="submission" date="2020-07" db="EMBL/GenBank/DDBJ databases">
        <authorList>
            <person name="Vera ALvarez R."/>
            <person name="Arias-Moreno D.M."/>
            <person name="Jimenez-Jacinto V."/>
            <person name="Jimenez-Bremont J.F."/>
            <person name="Swaminathan K."/>
            <person name="Moose S.P."/>
            <person name="Guerrero-Gonzalez M.L."/>
            <person name="Marino-Ramirez L."/>
            <person name="Landsman D."/>
            <person name="Rodriguez-Kessler M."/>
            <person name="Delgado-Sanchez P."/>
        </authorList>
    </citation>
    <scope>NUCLEOTIDE SEQUENCE</scope>
    <source>
        <tissue evidence="8">Cladode</tissue>
    </source>
</reference>
<feature type="region of interest" description="Disordered" evidence="6">
    <location>
        <begin position="1"/>
        <end position="26"/>
    </location>
</feature>
<feature type="domain" description="C3H1-type" evidence="7">
    <location>
        <begin position="133"/>
        <end position="161"/>
    </location>
</feature>
<feature type="zinc finger region" description="C3H1-type" evidence="5">
    <location>
        <begin position="41"/>
        <end position="69"/>
    </location>
</feature>
<evidence type="ECO:0000256" key="3">
    <source>
        <dbReference type="ARBA" id="ARBA00022833"/>
    </source>
</evidence>
<dbReference type="PANTHER" id="PTHR12506">
    <property type="entry name" value="PROTEIN PHOSPHATASE RELATED"/>
    <property type="match status" value="1"/>
</dbReference>
<evidence type="ECO:0000259" key="7">
    <source>
        <dbReference type="PROSITE" id="PS50103"/>
    </source>
</evidence>
<dbReference type="GO" id="GO:0008270">
    <property type="term" value="F:zinc ion binding"/>
    <property type="evidence" value="ECO:0007669"/>
    <property type="project" value="UniProtKB-KW"/>
</dbReference>
<sequence length="472" mass="49748">MDRQEGARSDREPEWEASAGETGLEEPMWQLGLGLDPFPERPGEPDCIYYLRTGSCGYGDRCRFNHPRHRPLAMGGRRVGGGDFPERTGQPVCQYYMRTGTCKFGSSCKYHHPRQGASVINPFALNIYGYPLRPGEKECSYYMKTGQCKFGMTCKFHHPQPANVQMPTTPAAVAAVAPAPAVSPAVYPPIPNTPAGPQQYGVVTGNWPVARPPMMPGSYIQGPYGPLLFSPGVVPLPGWAPYPAPSPVTSGSTLSAAGAGQIYGVTPLSPSAPAYTGPYTAISTSVGPSSSTSKEQNFPQRPGQPECQYYLKTGDCKFGSSCKYHHPAEWVVPETSSALSPMGLPLRPGTPTCSYYLQHGVCKFGPTCKFDHPMGTLSYSPSTSSLSDMPVAPYPVGSSVGTLAPSSSSSDLRSEVISVSNRDSPPVLSSGSGGSVSSKSGSISQSGVQQSSQSPPASSSSPNSIAHSAASS</sequence>
<keyword evidence="2 5" id="KW-0863">Zinc-finger</keyword>
<evidence type="ECO:0000256" key="2">
    <source>
        <dbReference type="ARBA" id="ARBA00022771"/>
    </source>
</evidence>
<dbReference type="InterPro" id="IPR050974">
    <property type="entry name" value="Plant_ZF_CCCH"/>
</dbReference>
<evidence type="ECO:0000256" key="4">
    <source>
        <dbReference type="ARBA" id="ARBA00023125"/>
    </source>
</evidence>
<feature type="region of interest" description="Disordered" evidence="6">
    <location>
        <begin position="400"/>
        <end position="472"/>
    </location>
</feature>
<dbReference type="GO" id="GO:0003729">
    <property type="term" value="F:mRNA binding"/>
    <property type="evidence" value="ECO:0007669"/>
    <property type="project" value="TreeGrafter"/>
</dbReference>
<protein>
    <recommendedName>
        <fullName evidence="7">C3H1-type domain-containing protein</fullName>
    </recommendedName>
</protein>
<dbReference type="SMART" id="SM00356">
    <property type="entry name" value="ZnF_C3H1"/>
    <property type="match status" value="5"/>
</dbReference>
<dbReference type="Gene3D" id="4.10.1000.10">
    <property type="entry name" value="Zinc finger, CCCH-type"/>
    <property type="match status" value="2"/>
</dbReference>
<evidence type="ECO:0000256" key="5">
    <source>
        <dbReference type="PROSITE-ProRule" id="PRU00723"/>
    </source>
</evidence>
<feature type="domain" description="C3H1-type" evidence="7">
    <location>
        <begin position="301"/>
        <end position="329"/>
    </location>
</feature>
<accession>A0A7C9EGP6</accession>
<dbReference type="PROSITE" id="PS50103">
    <property type="entry name" value="ZF_C3H1"/>
    <property type="match status" value="5"/>
</dbReference>
<feature type="domain" description="C3H1-type" evidence="7">
    <location>
        <begin position="41"/>
        <end position="69"/>
    </location>
</feature>
<feature type="zinc finger region" description="C3H1-type" evidence="5">
    <location>
        <begin position="87"/>
        <end position="115"/>
    </location>
</feature>
<evidence type="ECO:0000256" key="1">
    <source>
        <dbReference type="ARBA" id="ARBA00022723"/>
    </source>
</evidence>
<dbReference type="EMBL" id="GISG01213623">
    <property type="protein sequence ID" value="MBA4661808.1"/>
    <property type="molecule type" value="Transcribed_RNA"/>
</dbReference>
<feature type="domain" description="C3H1-type" evidence="7">
    <location>
        <begin position="347"/>
        <end position="375"/>
    </location>
</feature>
<keyword evidence="3 5" id="KW-0862">Zinc</keyword>
<name>A0A7C9EGP6_OPUST</name>
<dbReference type="SUPFAM" id="SSF90229">
    <property type="entry name" value="CCCH zinc finger"/>
    <property type="match status" value="5"/>
</dbReference>